<dbReference type="SUPFAM" id="SSF51556">
    <property type="entry name" value="Metallo-dependent hydrolases"/>
    <property type="match status" value="1"/>
</dbReference>
<dbReference type="PANTHER" id="PTHR43135">
    <property type="entry name" value="ALPHA-D-RIBOSE 1-METHYLPHOSPHONATE 5-TRIPHOSPHATE DIPHOSPHATASE"/>
    <property type="match status" value="1"/>
</dbReference>
<evidence type="ECO:0000313" key="2">
    <source>
        <dbReference type="Proteomes" id="UP000578352"/>
    </source>
</evidence>
<dbReference type="Gene3D" id="3.20.20.140">
    <property type="entry name" value="Metal-dependent hydrolases"/>
    <property type="match status" value="1"/>
</dbReference>
<dbReference type="GO" id="GO:0016787">
    <property type="term" value="F:hydrolase activity"/>
    <property type="evidence" value="ECO:0007669"/>
    <property type="project" value="UniProtKB-KW"/>
</dbReference>
<reference evidence="1 2" key="1">
    <citation type="submission" date="2020-07" db="EMBL/GenBank/DDBJ databases">
        <title>Sequencing the genomes of 1000 actinobacteria strains.</title>
        <authorList>
            <person name="Klenk H.-P."/>
        </authorList>
    </citation>
    <scope>NUCLEOTIDE SEQUENCE [LARGE SCALE GENOMIC DNA]</scope>
    <source>
        <strain evidence="1 2">DSM 15165</strain>
    </source>
</reference>
<dbReference type="InterPro" id="IPR051781">
    <property type="entry name" value="Metallo-dep_Hydrolase"/>
</dbReference>
<keyword evidence="1" id="KW-0378">Hydrolase</keyword>
<proteinExistence type="predicted"/>
<gene>
    <name evidence="1" type="ORF">HNR13_000725</name>
</gene>
<organism evidence="1 2">
    <name type="scientific">Leifsonia shinshuensis</name>
    <dbReference type="NCBI Taxonomy" id="150026"/>
    <lineage>
        <taxon>Bacteria</taxon>
        <taxon>Bacillati</taxon>
        <taxon>Actinomycetota</taxon>
        <taxon>Actinomycetes</taxon>
        <taxon>Micrococcales</taxon>
        <taxon>Microbacteriaceae</taxon>
        <taxon>Leifsonia</taxon>
    </lineage>
</organism>
<dbReference type="RefSeq" id="WP_179604485.1">
    <property type="nucleotide sequence ID" value="NZ_BAABEH010000001.1"/>
</dbReference>
<dbReference type="Proteomes" id="UP000578352">
    <property type="component" value="Unassembled WGS sequence"/>
</dbReference>
<dbReference type="PANTHER" id="PTHR43135:SF3">
    <property type="entry name" value="ALPHA-D-RIBOSE 1-METHYLPHOSPHONATE 5-TRIPHOSPHATE DIPHOSPHATASE"/>
    <property type="match status" value="1"/>
</dbReference>
<protein>
    <submittedName>
        <fullName evidence="1">Imidazolonepropionase-like amidohydrolase</fullName>
    </submittedName>
</protein>
<accession>A0A853CQ88</accession>
<dbReference type="InterPro" id="IPR032466">
    <property type="entry name" value="Metal_Hydrolase"/>
</dbReference>
<sequence length="360" mass="37256">MSDGERAPDRPLQVDAVWTGTAFDGPRAFRVDGERLVTAPAGSTAALPLGGTLFPSLTDHHVHLGLVDPGALFAGGITHAVDLGWIPDVAASWLADDPALPAVAIAGALLTAPGGYPVRSGWAPEGAAAEVGGPREAGDAVRRQVMLGASRIKVALNTDAGETVDNPTLAAIVEDAHAAGLPVVAHVQGPGQAARAVEAGVDQLAHTPFTERLDDALIAEAVRRGMTWISTLDIHGWGVPTEHHRIAVDNLRRFIAQGGRVLYGTDLGNGDLPVGVNARELAALQKAGLTRTDLVRAIAGDQPATAPGPRVAWVPTPPPADDDDLPAWLATARGLRVPDLLTLPGLLTLPARRPLGQDLP</sequence>
<comment type="caution">
    <text evidence="1">The sequence shown here is derived from an EMBL/GenBank/DDBJ whole genome shotgun (WGS) entry which is preliminary data.</text>
</comment>
<dbReference type="EMBL" id="JACCFL010000001">
    <property type="protein sequence ID" value="NYJ22438.1"/>
    <property type="molecule type" value="Genomic_DNA"/>
</dbReference>
<dbReference type="AlphaFoldDB" id="A0A853CQ88"/>
<name>A0A853CQ88_9MICO</name>
<evidence type="ECO:0000313" key="1">
    <source>
        <dbReference type="EMBL" id="NYJ22438.1"/>
    </source>
</evidence>